<accession>X1T8J3</accession>
<keyword evidence="1" id="KW-1133">Transmembrane helix</keyword>
<protein>
    <recommendedName>
        <fullName evidence="3">DUF2788 domain-containing protein</fullName>
    </recommendedName>
</protein>
<keyword evidence="1" id="KW-0472">Membrane</keyword>
<name>X1T8J3_9ZZZZ</name>
<feature type="transmembrane region" description="Helical" evidence="1">
    <location>
        <begin position="23"/>
        <end position="46"/>
    </location>
</feature>
<sequence>IIFMGFIVWDLAKKSKAGRFGSFILFFVLGLGVAAFVIKSVVIGLIETGTL</sequence>
<dbReference type="AlphaFoldDB" id="X1T8J3"/>
<keyword evidence="1" id="KW-0812">Transmembrane</keyword>
<proteinExistence type="predicted"/>
<feature type="non-terminal residue" evidence="2">
    <location>
        <position position="1"/>
    </location>
</feature>
<comment type="caution">
    <text evidence="2">The sequence shown here is derived from an EMBL/GenBank/DDBJ whole genome shotgun (WGS) entry which is preliminary data.</text>
</comment>
<evidence type="ECO:0000256" key="1">
    <source>
        <dbReference type="SAM" id="Phobius"/>
    </source>
</evidence>
<dbReference type="Pfam" id="PF10981">
    <property type="entry name" value="DUF2788"/>
    <property type="match status" value="1"/>
</dbReference>
<reference evidence="2" key="1">
    <citation type="journal article" date="2014" name="Front. Microbiol.">
        <title>High frequency of phylogenetically diverse reductive dehalogenase-homologous genes in deep subseafloor sedimentary metagenomes.</title>
        <authorList>
            <person name="Kawai M."/>
            <person name="Futagami T."/>
            <person name="Toyoda A."/>
            <person name="Takaki Y."/>
            <person name="Nishi S."/>
            <person name="Hori S."/>
            <person name="Arai W."/>
            <person name="Tsubouchi T."/>
            <person name="Morono Y."/>
            <person name="Uchiyama I."/>
            <person name="Ito T."/>
            <person name="Fujiyama A."/>
            <person name="Inagaki F."/>
            <person name="Takami H."/>
        </authorList>
    </citation>
    <scope>NUCLEOTIDE SEQUENCE</scope>
    <source>
        <strain evidence="2">Expedition CK06-06</strain>
    </source>
</reference>
<evidence type="ECO:0000313" key="2">
    <source>
        <dbReference type="EMBL" id="GAI87701.1"/>
    </source>
</evidence>
<dbReference type="InterPro" id="IPR021249">
    <property type="entry name" value="DUF2788"/>
</dbReference>
<evidence type="ECO:0008006" key="3">
    <source>
        <dbReference type="Google" id="ProtNLM"/>
    </source>
</evidence>
<gene>
    <name evidence="2" type="ORF">S12H4_13235</name>
</gene>
<organism evidence="2">
    <name type="scientific">marine sediment metagenome</name>
    <dbReference type="NCBI Taxonomy" id="412755"/>
    <lineage>
        <taxon>unclassified sequences</taxon>
        <taxon>metagenomes</taxon>
        <taxon>ecological metagenomes</taxon>
    </lineage>
</organism>
<dbReference type="EMBL" id="BARW01006302">
    <property type="protein sequence ID" value="GAI87701.1"/>
    <property type="molecule type" value="Genomic_DNA"/>
</dbReference>